<dbReference type="EMBL" id="BAAANS010000072">
    <property type="protein sequence ID" value="GAA2120302.1"/>
    <property type="molecule type" value="Genomic_DNA"/>
</dbReference>
<evidence type="ECO:0000313" key="2">
    <source>
        <dbReference type="EMBL" id="GAA2120302.1"/>
    </source>
</evidence>
<evidence type="ECO:0000313" key="3">
    <source>
        <dbReference type="Proteomes" id="UP001500897"/>
    </source>
</evidence>
<dbReference type="RefSeq" id="WP_344558042.1">
    <property type="nucleotide sequence ID" value="NZ_BAAANS010000072.1"/>
</dbReference>
<feature type="compositionally biased region" description="Low complexity" evidence="1">
    <location>
        <begin position="260"/>
        <end position="269"/>
    </location>
</feature>
<name>A0ABN2Y101_9ACTN</name>
<keyword evidence="3" id="KW-1185">Reference proteome</keyword>
<dbReference type="Proteomes" id="UP001500897">
    <property type="component" value="Unassembled WGS sequence"/>
</dbReference>
<organism evidence="2 3">
    <name type="scientific">Kitasatospora saccharophila</name>
    <dbReference type="NCBI Taxonomy" id="407973"/>
    <lineage>
        <taxon>Bacteria</taxon>
        <taxon>Bacillati</taxon>
        <taxon>Actinomycetota</taxon>
        <taxon>Actinomycetes</taxon>
        <taxon>Kitasatosporales</taxon>
        <taxon>Streptomycetaceae</taxon>
        <taxon>Kitasatospora</taxon>
    </lineage>
</organism>
<reference evidence="2 3" key="1">
    <citation type="journal article" date="2019" name="Int. J. Syst. Evol. Microbiol.">
        <title>The Global Catalogue of Microorganisms (GCM) 10K type strain sequencing project: providing services to taxonomists for standard genome sequencing and annotation.</title>
        <authorList>
            <consortium name="The Broad Institute Genomics Platform"/>
            <consortium name="The Broad Institute Genome Sequencing Center for Infectious Disease"/>
            <person name="Wu L."/>
            <person name="Ma J."/>
        </authorList>
    </citation>
    <scope>NUCLEOTIDE SEQUENCE [LARGE SCALE GENOMIC DNA]</scope>
    <source>
        <strain evidence="2 3">JCM 14559</strain>
    </source>
</reference>
<protein>
    <recommendedName>
        <fullName evidence="4">Helix-turn-helix protein</fullName>
    </recommendedName>
</protein>
<evidence type="ECO:0008006" key="4">
    <source>
        <dbReference type="Google" id="ProtNLM"/>
    </source>
</evidence>
<evidence type="ECO:0000256" key="1">
    <source>
        <dbReference type="SAM" id="MobiDB-lite"/>
    </source>
</evidence>
<gene>
    <name evidence="2" type="ORF">GCM10009759_69040</name>
</gene>
<proteinExistence type="predicted"/>
<accession>A0ABN2Y101</accession>
<comment type="caution">
    <text evidence="2">The sequence shown here is derived from an EMBL/GenBank/DDBJ whole genome shotgun (WGS) entry which is preliminary data.</text>
</comment>
<feature type="region of interest" description="Disordered" evidence="1">
    <location>
        <begin position="310"/>
        <end position="332"/>
    </location>
</feature>
<sequence>MGRHEKAVVASTRQLEDLVLWLRAQRQVCGLTYAQMATASTPAYTSTALSRAASGSSVPTWNLTEAYAKVCGADLRTADRLWRAARWAEHRSRQEARADGQDIAAKWYDVLATQLRLISDHVSLRRAMIGLRAKGGQPSLARLQKLAGRSGSGGWCLPASSLGAILRGEAVPGIRHVLAFVRAMGDGRREAEWAAAWNRAERGGAIPTPWSWYQVADVRGSDRAPKPIIRVPKPTIRVRISLPTSTSTSVPDGPVPVPASGPGRSPAGGLTSGDRSFLRFHGFTVHETEEYEADEHGPVRHLPFGGYTPAGLPIRAPRRAQPPGWAARPTPP</sequence>
<feature type="region of interest" description="Disordered" evidence="1">
    <location>
        <begin position="243"/>
        <end position="273"/>
    </location>
</feature>